<comment type="caution">
    <text evidence="1">The sequence shown here is derived from an EMBL/GenBank/DDBJ whole genome shotgun (WGS) entry which is preliminary data.</text>
</comment>
<dbReference type="EMBL" id="MSCN01000001">
    <property type="protein sequence ID" value="PQJ78072.1"/>
    <property type="molecule type" value="Genomic_DNA"/>
</dbReference>
<organism evidence="1 2">
    <name type="scientific">Polaribacter porphyrae</name>
    <dbReference type="NCBI Taxonomy" id="1137780"/>
    <lineage>
        <taxon>Bacteria</taxon>
        <taxon>Pseudomonadati</taxon>
        <taxon>Bacteroidota</taxon>
        <taxon>Flavobacteriia</taxon>
        <taxon>Flavobacteriales</taxon>
        <taxon>Flavobacteriaceae</taxon>
    </lineage>
</organism>
<reference evidence="1 2" key="1">
    <citation type="submission" date="2016-12" db="EMBL/GenBank/DDBJ databases">
        <title>Trade-off between light-utilization and light-protection in marine flavobacteria.</title>
        <authorList>
            <person name="Kumagai Y."/>
            <person name="Yoshizawa S."/>
            <person name="Kogure K."/>
            <person name="Iwasaki W."/>
        </authorList>
    </citation>
    <scope>NUCLEOTIDE SEQUENCE [LARGE SCALE GENOMIC DNA]</scope>
    <source>
        <strain evidence="1 2">NBRC 108759</strain>
    </source>
</reference>
<keyword evidence="2" id="KW-1185">Reference proteome</keyword>
<accession>A0A2S7WL95</accession>
<protein>
    <submittedName>
        <fullName evidence="1">Uncharacterized protein</fullName>
    </submittedName>
</protein>
<sequence>MKQSVYFFEARNLLSLLAFYFSKIKELKQTVQSGLNLFANKKISKIESSYLKAFNFFISYFWDFIAL</sequence>
<evidence type="ECO:0000313" key="1">
    <source>
        <dbReference type="EMBL" id="PQJ78072.1"/>
    </source>
</evidence>
<name>A0A2S7WL95_9FLAO</name>
<evidence type="ECO:0000313" key="2">
    <source>
        <dbReference type="Proteomes" id="UP000238882"/>
    </source>
</evidence>
<dbReference type="Proteomes" id="UP000238882">
    <property type="component" value="Unassembled WGS sequence"/>
</dbReference>
<gene>
    <name evidence="1" type="ORF">BTO18_02190</name>
</gene>
<proteinExistence type="predicted"/>
<dbReference type="AlphaFoldDB" id="A0A2S7WL95"/>